<dbReference type="EMBL" id="CADEPM010000003">
    <property type="protein sequence ID" value="CAB3401533.1"/>
    <property type="molecule type" value="Genomic_DNA"/>
</dbReference>
<evidence type="ECO:0000313" key="2">
    <source>
        <dbReference type="EMBL" id="CAB3401533.1"/>
    </source>
</evidence>
<feature type="compositionally biased region" description="Basic and acidic residues" evidence="1">
    <location>
        <begin position="10"/>
        <end position="20"/>
    </location>
</feature>
<accession>A0A8S1EMY7</accession>
<name>A0A8S1EMY7_9PELO</name>
<evidence type="ECO:0000313" key="3">
    <source>
        <dbReference type="Proteomes" id="UP000494206"/>
    </source>
</evidence>
<protein>
    <submittedName>
        <fullName evidence="2">Uncharacterized protein</fullName>
    </submittedName>
</protein>
<organism evidence="2 3">
    <name type="scientific">Caenorhabditis bovis</name>
    <dbReference type="NCBI Taxonomy" id="2654633"/>
    <lineage>
        <taxon>Eukaryota</taxon>
        <taxon>Metazoa</taxon>
        <taxon>Ecdysozoa</taxon>
        <taxon>Nematoda</taxon>
        <taxon>Chromadorea</taxon>
        <taxon>Rhabditida</taxon>
        <taxon>Rhabditina</taxon>
        <taxon>Rhabditomorpha</taxon>
        <taxon>Rhabditoidea</taxon>
        <taxon>Rhabditidae</taxon>
        <taxon>Peloderinae</taxon>
        <taxon>Caenorhabditis</taxon>
    </lineage>
</organism>
<dbReference type="Proteomes" id="UP000494206">
    <property type="component" value="Unassembled WGS sequence"/>
</dbReference>
<proteinExistence type="predicted"/>
<sequence length="75" mass="8559">MENPSFDENQTEHTRVRFERNATPPPSSTVDGYQVLRGHCHNWSDDDDDDDDVIDDVDMLSPTQLDIQVIIEALS</sequence>
<evidence type="ECO:0000256" key="1">
    <source>
        <dbReference type="SAM" id="MobiDB-lite"/>
    </source>
</evidence>
<gene>
    <name evidence="2" type="ORF">CBOVIS_LOCUS4271</name>
</gene>
<comment type="caution">
    <text evidence="2">The sequence shown here is derived from an EMBL/GenBank/DDBJ whole genome shotgun (WGS) entry which is preliminary data.</text>
</comment>
<reference evidence="2 3" key="1">
    <citation type="submission" date="2020-04" db="EMBL/GenBank/DDBJ databases">
        <authorList>
            <person name="Laetsch R D."/>
            <person name="Stevens L."/>
            <person name="Kumar S."/>
            <person name="Blaxter L. M."/>
        </authorList>
    </citation>
    <scope>NUCLEOTIDE SEQUENCE [LARGE SCALE GENOMIC DNA]</scope>
</reference>
<keyword evidence="3" id="KW-1185">Reference proteome</keyword>
<dbReference type="AlphaFoldDB" id="A0A8S1EMY7"/>
<feature type="region of interest" description="Disordered" evidence="1">
    <location>
        <begin position="1"/>
        <end position="32"/>
    </location>
</feature>